<keyword evidence="12" id="KW-1185">Reference proteome</keyword>
<proteinExistence type="inferred from homology"/>
<keyword evidence="6 8" id="KW-0472">Membrane</keyword>
<comment type="similarity">
    <text evidence="2 7">Belongs to the EMP24/GP25L family.</text>
</comment>
<feature type="non-terminal residue" evidence="11">
    <location>
        <position position="200"/>
    </location>
</feature>
<keyword evidence="4 9" id="KW-0732">Signal</keyword>
<gene>
    <name evidence="11" type="ORF">PGLA1383_LOCUS51885</name>
</gene>
<feature type="chain" id="PRO_5032626837" description="GOLD domain-containing protein" evidence="9">
    <location>
        <begin position="24"/>
        <end position="200"/>
    </location>
</feature>
<dbReference type="InterPro" id="IPR015720">
    <property type="entry name" value="Emp24-like"/>
</dbReference>
<dbReference type="SMART" id="SM01190">
    <property type="entry name" value="EMP24_GP25L"/>
    <property type="match status" value="1"/>
</dbReference>
<feature type="signal peptide" evidence="9">
    <location>
        <begin position="1"/>
        <end position="23"/>
    </location>
</feature>
<evidence type="ECO:0000256" key="2">
    <source>
        <dbReference type="ARBA" id="ARBA00007104"/>
    </source>
</evidence>
<dbReference type="AlphaFoldDB" id="A0A813HEQ1"/>
<evidence type="ECO:0000313" key="12">
    <source>
        <dbReference type="Proteomes" id="UP000654075"/>
    </source>
</evidence>
<comment type="caution">
    <text evidence="11">The sequence shown here is derived from an EMBL/GenBank/DDBJ whole genome shotgun (WGS) entry which is preliminary data.</text>
</comment>
<keyword evidence="5 8" id="KW-1133">Transmembrane helix</keyword>
<name>A0A813HEQ1_POLGL</name>
<dbReference type="EMBL" id="CAJNNV010031489">
    <property type="protein sequence ID" value="CAE8636427.1"/>
    <property type="molecule type" value="Genomic_DNA"/>
</dbReference>
<feature type="transmembrane region" description="Helical" evidence="8">
    <location>
        <begin position="168"/>
        <end position="190"/>
    </location>
</feature>
<protein>
    <recommendedName>
        <fullName evidence="10">GOLD domain-containing protein</fullName>
    </recommendedName>
</protein>
<evidence type="ECO:0000256" key="4">
    <source>
        <dbReference type="ARBA" id="ARBA00022729"/>
    </source>
</evidence>
<evidence type="ECO:0000256" key="7">
    <source>
        <dbReference type="RuleBase" id="RU003827"/>
    </source>
</evidence>
<accession>A0A813HEQ1</accession>
<evidence type="ECO:0000256" key="9">
    <source>
        <dbReference type="SAM" id="SignalP"/>
    </source>
</evidence>
<evidence type="ECO:0000256" key="6">
    <source>
        <dbReference type="ARBA" id="ARBA00023136"/>
    </source>
</evidence>
<evidence type="ECO:0000256" key="3">
    <source>
        <dbReference type="ARBA" id="ARBA00022692"/>
    </source>
</evidence>
<evidence type="ECO:0000256" key="5">
    <source>
        <dbReference type="ARBA" id="ARBA00022989"/>
    </source>
</evidence>
<reference evidence="11" key="1">
    <citation type="submission" date="2021-02" db="EMBL/GenBank/DDBJ databases">
        <authorList>
            <person name="Dougan E. K."/>
            <person name="Rhodes N."/>
            <person name="Thang M."/>
            <person name="Chan C."/>
        </authorList>
    </citation>
    <scope>NUCLEOTIDE SEQUENCE</scope>
</reference>
<feature type="domain" description="GOLD" evidence="10">
    <location>
        <begin position="1"/>
        <end position="103"/>
    </location>
</feature>
<keyword evidence="3 7" id="KW-0812">Transmembrane</keyword>
<evidence type="ECO:0000256" key="1">
    <source>
        <dbReference type="ARBA" id="ARBA00004479"/>
    </source>
</evidence>
<organism evidence="11 12">
    <name type="scientific">Polarella glacialis</name>
    <name type="common">Dinoflagellate</name>
    <dbReference type="NCBI Taxonomy" id="89957"/>
    <lineage>
        <taxon>Eukaryota</taxon>
        <taxon>Sar</taxon>
        <taxon>Alveolata</taxon>
        <taxon>Dinophyceae</taxon>
        <taxon>Suessiales</taxon>
        <taxon>Suessiaceae</taxon>
        <taxon>Polarella</taxon>
    </lineage>
</organism>
<dbReference type="OrthoDB" id="62956at2759"/>
<dbReference type="InterPro" id="IPR009038">
    <property type="entry name" value="GOLD_dom"/>
</dbReference>
<sequence>DMPAWHWVVLVFAGAQLFESGHGLFFELQVNPGHGHVLIGSFEADGASEGMTVTVKDPSEKQLWRSVEPSAKFSVDVMQEGSHQLCFESSVSSSQMVSFNFHVSEHSDAADPHDKSHQEFVMKEHTVKVDELVAKLEAKTSDILDQQQYAITREAVHHDISESTNGRVMWWTFLEVFVLIGLAVFQAFYLRSYFEVKQII</sequence>
<evidence type="ECO:0000313" key="11">
    <source>
        <dbReference type="EMBL" id="CAE8636427.1"/>
    </source>
</evidence>
<comment type="subcellular location">
    <subcellularLocation>
        <location evidence="1 7">Membrane</location>
        <topology evidence="1 7">Single-pass type I membrane protein</topology>
    </subcellularLocation>
</comment>
<dbReference type="GO" id="GO:0016020">
    <property type="term" value="C:membrane"/>
    <property type="evidence" value="ECO:0007669"/>
    <property type="project" value="UniProtKB-SubCell"/>
</dbReference>
<evidence type="ECO:0000259" key="10">
    <source>
        <dbReference type="PROSITE" id="PS50866"/>
    </source>
</evidence>
<dbReference type="Pfam" id="PF01105">
    <property type="entry name" value="EMP24_GP25L"/>
    <property type="match status" value="1"/>
</dbReference>
<dbReference type="PANTHER" id="PTHR22811">
    <property type="entry name" value="TRANSMEMBRANE EMP24 DOMAIN-CONTAINING PROTEIN"/>
    <property type="match status" value="1"/>
</dbReference>
<dbReference type="PROSITE" id="PS50866">
    <property type="entry name" value="GOLD"/>
    <property type="match status" value="1"/>
</dbReference>
<dbReference type="Proteomes" id="UP000654075">
    <property type="component" value="Unassembled WGS sequence"/>
</dbReference>
<evidence type="ECO:0000256" key="8">
    <source>
        <dbReference type="SAM" id="Phobius"/>
    </source>
</evidence>